<feature type="compositionally biased region" description="Basic and acidic residues" evidence="7">
    <location>
        <begin position="109"/>
        <end position="119"/>
    </location>
</feature>
<evidence type="ECO:0000256" key="1">
    <source>
        <dbReference type="ARBA" id="ARBA00004123"/>
    </source>
</evidence>
<evidence type="ECO:0000256" key="6">
    <source>
        <dbReference type="ARBA" id="ARBA00023242"/>
    </source>
</evidence>
<organism evidence="8 9">
    <name type="scientific">Sphenodon punctatus</name>
    <name type="common">Tuatara</name>
    <name type="synonym">Hatteria punctata</name>
    <dbReference type="NCBI Taxonomy" id="8508"/>
    <lineage>
        <taxon>Eukaryota</taxon>
        <taxon>Metazoa</taxon>
        <taxon>Chordata</taxon>
        <taxon>Craniata</taxon>
        <taxon>Vertebrata</taxon>
        <taxon>Euteleostomi</taxon>
        <taxon>Lepidosauria</taxon>
        <taxon>Sphenodontia</taxon>
        <taxon>Sphenodontidae</taxon>
        <taxon>Sphenodon</taxon>
    </lineage>
</organism>
<accession>A0A8D0GYA8</accession>
<feature type="compositionally biased region" description="Polar residues" evidence="7">
    <location>
        <begin position="186"/>
        <end position="202"/>
    </location>
</feature>
<feature type="region of interest" description="Disordered" evidence="7">
    <location>
        <begin position="175"/>
        <end position="206"/>
    </location>
</feature>
<dbReference type="GO" id="GO:0045944">
    <property type="term" value="P:positive regulation of transcription by RNA polymerase II"/>
    <property type="evidence" value="ECO:0007669"/>
    <property type="project" value="TreeGrafter"/>
</dbReference>
<dbReference type="InterPro" id="IPR034605">
    <property type="entry name" value="PGC-1"/>
</dbReference>
<evidence type="ECO:0000313" key="8">
    <source>
        <dbReference type="Ensembl" id="ENSSPUP00000015622.1"/>
    </source>
</evidence>
<feature type="region of interest" description="Disordered" evidence="7">
    <location>
        <begin position="307"/>
        <end position="413"/>
    </location>
</feature>
<dbReference type="GO" id="GO:0003723">
    <property type="term" value="F:RNA binding"/>
    <property type="evidence" value="ECO:0007669"/>
    <property type="project" value="UniProtKB-KW"/>
</dbReference>
<evidence type="ECO:0000256" key="4">
    <source>
        <dbReference type="ARBA" id="ARBA00023015"/>
    </source>
</evidence>
<keyword evidence="6" id="KW-0539">Nucleus</keyword>
<dbReference type="GO" id="GO:0005634">
    <property type="term" value="C:nucleus"/>
    <property type="evidence" value="ECO:0007669"/>
    <property type="project" value="UniProtKB-SubCell"/>
</dbReference>
<evidence type="ECO:0008006" key="10">
    <source>
        <dbReference type="Google" id="ProtNLM"/>
    </source>
</evidence>
<feature type="compositionally biased region" description="Basic residues" evidence="7">
    <location>
        <begin position="359"/>
        <end position="375"/>
    </location>
</feature>
<dbReference type="Ensembl" id="ENSSPUT00000016657.1">
    <property type="protein sequence ID" value="ENSSPUP00000015622.1"/>
    <property type="gene ID" value="ENSSPUG00000012068.1"/>
</dbReference>
<comment type="subcellular location">
    <subcellularLocation>
        <location evidence="1">Nucleus</location>
    </subcellularLocation>
</comment>
<dbReference type="GeneTree" id="ENSGT00950000183137"/>
<feature type="region of interest" description="Disordered" evidence="7">
    <location>
        <begin position="109"/>
        <end position="131"/>
    </location>
</feature>
<evidence type="ECO:0000256" key="3">
    <source>
        <dbReference type="ARBA" id="ARBA00022884"/>
    </source>
</evidence>
<proteinExistence type="predicted"/>
<sequence length="413" mass="44283">FSLEEDLASLEAETILEAEEILGTVQSYIDSSVISIIEDFSSLSESKGFLDADNELSLLTAITEILDSTDDETLSPFDTLPDSELLTSPRERETSSFQRLLSLSRTPPERDIASLDDHWGPSTSTAGKVEAGASSLPWTLASICPEDLATPKKPSSRAERWPGRRRVWELPLVQQRSDGEEEDAPSPQQDSLPGPSELTTASGEDGATLDQCDMPCIINPEKVSLSELVRSMHPYCLTVCLDPESRPVAEELLAGSAVLEIVPDSGESLEIPVVLQHLAPVLPSSLLAGDSASDNTDRAAGLLLSARETEQPMENPQGPSADPLLGAEPRDEGPVKSLSWPQTEASGGEKNEAPEKGRGRTLARKSGRKPSKRTLKGQALPPRDSIARRLRSASTQELAEASPSHPLGQAPSS</sequence>
<evidence type="ECO:0000256" key="2">
    <source>
        <dbReference type="ARBA" id="ARBA00022553"/>
    </source>
</evidence>
<keyword evidence="9" id="KW-1185">Reference proteome</keyword>
<dbReference type="GO" id="GO:0003712">
    <property type="term" value="F:transcription coregulator activity"/>
    <property type="evidence" value="ECO:0007669"/>
    <property type="project" value="InterPro"/>
</dbReference>
<dbReference type="AlphaFoldDB" id="A0A8D0GYA8"/>
<feature type="compositionally biased region" description="Basic and acidic residues" evidence="7">
    <location>
        <begin position="347"/>
        <end position="358"/>
    </location>
</feature>
<evidence type="ECO:0000256" key="7">
    <source>
        <dbReference type="SAM" id="MobiDB-lite"/>
    </source>
</evidence>
<keyword evidence="5" id="KW-0804">Transcription</keyword>
<reference evidence="8" key="1">
    <citation type="submission" date="2025-08" db="UniProtKB">
        <authorList>
            <consortium name="Ensembl"/>
        </authorList>
    </citation>
    <scope>IDENTIFICATION</scope>
</reference>
<dbReference type="PANTHER" id="PTHR15528">
    <property type="entry name" value="PEROXISOME PROLIFERATOR ACTIVATED RECEPTOR GAMMA COACTIVATOR 1 PGC-1 -RELATED"/>
    <property type="match status" value="1"/>
</dbReference>
<evidence type="ECO:0000256" key="5">
    <source>
        <dbReference type="ARBA" id="ARBA00023163"/>
    </source>
</evidence>
<keyword evidence="2" id="KW-0597">Phosphoprotein</keyword>
<dbReference type="PANTHER" id="PTHR15528:SF5">
    <property type="entry name" value="PEROXISOME PROLIFERATOR-ACTIVATED RECEPTOR GAMMA COACTIVATOR-RELATED PROTEIN 1"/>
    <property type="match status" value="1"/>
</dbReference>
<keyword evidence="3" id="KW-0694">RNA-binding</keyword>
<evidence type="ECO:0000313" key="9">
    <source>
        <dbReference type="Proteomes" id="UP000694392"/>
    </source>
</evidence>
<name>A0A8D0GYA8_SPHPU</name>
<keyword evidence="4" id="KW-0805">Transcription regulation</keyword>
<reference evidence="8" key="2">
    <citation type="submission" date="2025-09" db="UniProtKB">
        <authorList>
            <consortium name="Ensembl"/>
        </authorList>
    </citation>
    <scope>IDENTIFICATION</scope>
</reference>
<protein>
    <recommendedName>
        <fullName evidence="10">Peroxisome proliferator-activated receptor gamma coactivator-related protein 1</fullName>
    </recommendedName>
</protein>
<dbReference type="Proteomes" id="UP000694392">
    <property type="component" value="Unplaced"/>
</dbReference>